<dbReference type="InterPro" id="IPR000511">
    <property type="entry name" value="Holocyt_c/c1_synthase"/>
</dbReference>
<dbReference type="PROSITE" id="PS00822">
    <property type="entry name" value="CYTO_HEME_LYASE_2"/>
    <property type="match status" value="1"/>
</dbReference>
<dbReference type="STRING" id="37360.A0A0G4IUD4"/>
<dbReference type="GO" id="GO:0004408">
    <property type="term" value="F:holocytochrome-c synthase activity"/>
    <property type="evidence" value="ECO:0007669"/>
    <property type="project" value="UniProtKB-EC"/>
</dbReference>
<evidence type="ECO:0000256" key="7">
    <source>
        <dbReference type="ARBA" id="ARBA00023128"/>
    </source>
</evidence>
<reference evidence="12 14" key="1">
    <citation type="submission" date="2015-02" db="EMBL/GenBank/DDBJ databases">
        <authorList>
            <person name="Chooi Y.-H."/>
        </authorList>
    </citation>
    <scope>NUCLEOTIDE SEQUENCE [LARGE SCALE GENOMIC DNA]</scope>
    <source>
        <strain evidence="12">E3</strain>
    </source>
</reference>
<protein>
    <recommendedName>
        <fullName evidence="10">Holocytochrome c-type synthase</fullName>
        <ecNumber evidence="10">4.4.1.17</ecNumber>
    </recommendedName>
</protein>
<keyword evidence="9 10" id="KW-0456">Lyase</keyword>
<evidence type="ECO:0000256" key="2">
    <source>
        <dbReference type="ARBA" id="ARBA00007255"/>
    </source>
</evidence>
<keyword evidence="7 10" id="KW-0496">Mitochondrion</keyword>
<evidence type="ECO:0000256" key="3">
    <source>
        <dbReference type="ARBA" id="ARBA00022617"/>
    </source>
</evidence>
<evidence type="ECO:0000313" key="15">
    <source>
        <dbReference type="Proteomes" id="UP000290189"/>
    </source>
</evidence>
<keyword evidence="3 10" id="KW-0349">Heme</keyword>
<evidence type="ECO:0000256" key="10">
    <source>
        <dbReference type="RuleBase" id="RU363130"/>
    </source>
</evidence>
<dbReference type="EC" id="4.4.1.17" evidence="10"/>
<dbReference type="OrthoDB" id="4243at2759"/>
<evidence type="ECO:0000313" key="13">
    <source>
        <dbReference type="EMBL" id="SPQ92916.1"/>
    </source>
</evidence>
<dbReference type="EMBL" id="CDSF01000088">
    <property type="protein sequence ID" value="CEO98847.1"/>
    <property type="molecule type" value="Genomic_DNA"/>
</dbReference>
<dbReference type="AlphaFoldDB" id="A0A0G4IUD4"/>
<keyword evidence="5 10" id="KW-0999">Mitochondrion inner membrane</keyword>
<feature type="region of interest" description="Disordered" evidence="11">
    <location>
        <begin position="1"/>
        <end position="92"/>
    </location>
</feature>
<accession>A0A0G4IUD4</accession>
<comment type="catalytic activity">
    <reaction evidence="10">
        <text>holo-[cytochrome c] = apo-[cytochrome c] + heme b</text>
        <dbReference type="Rhea" id="RHEA:22648"/>
        <dbReference type="Rhea" id="RHEA-COMP:10725"/>
        <dbReference type="Rhea" id="RHEA-COMP:10726"/>
        <dbReference type="ChEBI" id="CHEBI:29950"/>
        <dbReference type="ChEBI" id="CHEBI:60344"/>
        <dbReference type="ChEBI" id="CHEBI:83739"/>
        <dbReference type="EC" id="4.4.1.17"/>
    </reaction>
</comment>
<keyword evidence="8 10" id="KW-0472">Membrane</keyword>
<dbReference type="GO" id="GO:0046872">
    <property type="term" value="F:metal ion binding"/>
    <property type="evidence" value="ECO:0007669"/>
    <property type="project" value="UniProtKB-KW"/>
</dbReference>
<dbReference type="OMA" id="PVQHDKK"/>
<reference evidence="13 15" key="2">
    <citation type="submission" date="2018-03" db="EMBL/GenBank/DDBJ databases">
        <authorList>
            <person name="Fogelqvist J."/>
        </authorList>
    </citation>
    <scope>NUCLEOTIDE SEQUENCE [LARGE SCALE GENOMIC DNA]</scope>
</reference>
<dbReference type="GO" id="GO:0005743">
    <property type="term" value="C:mitochondrial inner membrane"/>
    <property type="evidence" value="ECO:0007669"/>
    <property type="project" value="UniProtKB-SubCell"/>
</dbReference>
<evidence type="ECO:0000256" key="6">
    <source>
        <dbReference type="ARBA" id="ARBA00023004"/>
    </source>
</evidence>
<proteinExistence type="inferred from homology"/>
<dbReference type="Pfam" id="PF01265">
    <property type="entry name" value="Cyto_heme_lyase"/>
    <property type="match status" value="1"/>
</dbReference>
<evidence type="ECO:0000256" key="5">
    <source>
        <dbReference type="ARBA" id="ARBA00022792"/>
    </source>
</evidence>
<evidence type="ECO:0000256" key="4">
    <source>
        <dbReference type="ARBA" id="ARBA00022723"/>
    </source>
</evidence>
<dbReference type="EMBL" id="OVEO01000001">
    <property type="protein sequence ID" value="SPQ92916.1"/>
    <property type="molecule type" value="Genomic_DNA"/>
</dbReference>
<comment type="subcellular location">
    <subcellularLocation>
        <location evidence="1 10">Mitochondrion inner membrane</location>
    </subcellularLocation>
</comment>
<evidence type="ECO:0000256" key="1">
    <source>
        <dbReference type="ARBA" id="ARBA00004273"/>
    </source>
</evidence>
<evidence type="ECO:0000256" key="9">
    <source>
        <dbReference type="ARBA" id="ARBA00023239"/>
    </source>
</evidence>
<keyword evidence="14" id="KW-1185">Reference proteome</keyword>
<sequence length="422" mass="45839">MPGSRPADDRSAPAPGGCPVDQRNHGDAPGSPAYHDGKPSSEPLGCPVADQRPVADDPQCPVAHSDGKSPGRDACPVAGKQPAKQASAPDGCPVAHGSGYRHPHVYNVYNERIDPTNQMAANPNQKPGPGQTQPLSTHRVQSSIPKGGTDSTWSYPSPQMFYNALNRKGKLDGVSETDVNAIVAIHNNMNERTWQQVLQWESCKSCPDPTLLRFMGRPNQLTPKAYIKSWLGYGLPFDRHDWIVDRCGQEVRYVIDYYHDEQGVEHDQLPSLRDTTSVASIKVDARPALDSFESCFDRLRHLFSDTGQSLPKATPSQEPAVSEHVTDEDAAALVRTRCESALATFQGCTDEAQCAKAAMALNYCMGAIVCPDEAQQFVHKVDSGTADDAEAAYERLTNCLSRSPALKTLFQADDSDLGPKQS</sequence>
<name>A0A0G4IUD4_PLABS</name>
<dbReference type="PANTHER" id="PTHR12743:SF8">
    <property type="entry name" value="PROTEIN HRI1"/>
    <property type="match status" value="1"/>
</dbReference>
<keyword evidence="4 10" id="KW-0479">Metal-binding</keyword>
<dbReference type="PROSITE" id="PS00821">
    <property type="entry name" value="CYTO_HEME_LYASE_1"/>
    <property type="match status" value="1"/>
</dbReference>
<dbReference type="Proteomes" id="UP000290189">
    <property type="component" value="Unassembled WGS sequence"/>
</dbReference>
<evidence type="ECO:0000256" key="11">
    <source>
        <dbReference type="SAM" id="MobiDB-lite"/>
    </source>
</evidence>
<dbReference type="PANTHER" id="PTHR12743">
    <property type="entry name" value="CYTOCHROME C1 HEME LYASE"/>
    <property type="match status" value="1"/>
</dbReference>
<geneLocation type="mitochondrion" evidence="13"/>
<evidence type="ECO:0000313" key="12">
    <source>
        <dbReference type="EMBL" id="CEO98847.1"/>
    </source>
</evidence>
<dbReference type="Proteomes" id="UP000039324">
    <property type="component" value="Unassembled WGS sequence"/>
</dbReference>
<comment type="similarity">
    <text evidence="2 10">Belongs to the cytochrome c-type heme lyase family.</text>
</comment>
<evidence type="ECO:0000313" key="14">
    <source>
        <dbReference type="Proteomes" id="UP000039324"/>
    </source>
</evidence>
<evidence type="ECO:0000256" key="8">
    <source>
        <dbReference type="ARBA" id="ARBA00023136"/>
    </source>
</evidence>
<comment type="function">
    <text evidence="10">Lyase that catalyzes the covalent linking of the heme group to the cytochrome C apoprotein to produce the mature functional cytochrome.</text>
</comment>
<feature type="compositionally biased region" description="Basic and acidic residues" evidence="11">
    <location>
        <begin position="1"/>
        <end position="11"/>
    </location>
</feature>
<feature type="region of interest" description="Disordered" evidence="11">
    <location>
        <begin position="117"/>
        <end position="151"/>
    </location>
</feature>
<gene>
    <name evidence="12" type="ORF">PBRA_006961</name>
    <name evidence="13" type="ORF">PLBR_LOCUS131</name>
</gene>
<keyword evidence="6 10" id="KW-0408">Iron</keyword>
<organism evidence="12 14">
    <name type="scientific">Plasmodiophora brassicae</name>
    <name type="common">Clubroot disease agent</name>
    <dbReference type="NCBI Taxonomy" id="37360"/>
    <lineage>
        <taxon>Eukaryota</taxon>
        <taxon>Sar</taxon>
        <taxon>Rhizaria</taxon>
        <taxon>Endomyxa</taxon>
        <taxon>Phytomyxea</taxon>
        <taxon>Plasmodiophorida</taxon>
        <taxon>Plasmodiophoridae</taxon>
        <taxon>Plasmodiophora</taxon>
    </lineage>
</organism>